<dbReference type="EMBL" id="BMVO01000003">
    <property type="protein sequence ID" value="GHA94350.1"/>
    <property type="molecule type" value="Genomic_DNA"/>
</dbReference>
<comment type="caution">
    <text evidence="1">The sequence shown here is derived from an EMBL/GenBank/DDBJ whole genome shotgun (WGS) entry which is preliminary data.</text>
</comment>
<reference evidence="2" key="1">
    <citation type="journal article" date="2019" name="Int. J. Syst. Evol. Microbiol.">
        <title>The Global Catalogue of Microorganisms (GCM) 10K type strain sequencing project: providing services to taxonomists for standard genome sequencing and annotation.</title>
        <authorList>
            <consortium name="The Broad Institute Genomics Platform"/>
            <consortium name="The Broad Institute Genome Sequencing Center for Infectious Disease"/>
            <person name="Wu L."/>
            <person name="Ma J."/>
        </authorList>
    </citation>
    <scope>NUCLEOTIDE SEQUENCE [LARGE SCALE GENOMIC DNA]</scope>
    <source>
        <strain evidence="2">JCM 4737</strain>
    </source>
</reference>
<proteinExistence type="predicted"/>
<keyword evidence="2" id="KW-1185">Reference proteome</keyword>
<accession>A0ABQ3DP32</accession>
<gene>
    <name evidence="1" type="ORF">GCM10010346_16390</name>
</gene>
<evidence type="ECO:0000313" key="2">
    <source>
        <dbReference type="Proteomes" id="UP000599437"/>
    </source>
</evidence>
<protein>
    <submittedName>
        <fullName evidence="1">Uncharacterized protein</fullName>
    </submittedName>
</protein>
<dbReference type="Proteomes" id="UP000599437">
    <property type="component" value="Unassembled WGS sequence"/>
</dbReference>
<sequence length="413" mass="44256">MGIGTDERTAPQAPEDTMTATTATAQYAPAQVGKGRTAHKTDAEAFSADTLCERTVSRVLAPAEAAKMKECVACNRIAEERAAAPAAEVEAPEVEETEAPAVEEAAELVEDAPADEEPAAPAVDAEDAPQVDDIEPAAAELVQDEEPAQVEDAPEVDDIEPAPAALVQVTAYTAAVEVLHANGKDNDERVLTLDADAVVETVAKMRRMPRWNAADERFTVNKVAVIVARDAQGERVWVRGEAAPIRVDFTGTPIQEDAPAEVGAVDMAAVLAATRVLRRRKEVQRVIENREAARAMSTPAATPVEEPAPTPVVEDAPAPVAEEAPAPVVEEAEAPAVAPEWRTLKGMETPFLLYGEDNGEEFRPANDRKQCTGEPLTITRTWMAHGTRYAQDATGRETHLWGVATKYWVAPVR</sequence>
<organism evidence="1 2">
    <name type="scientific">Streptomyces chryseus</name>
    <dbReference type="NCBI Taxonomy" id="68186"/>
    <lineage>
        <taxon>Bacteria</taxon>
        <taxon>Bacillati</taxon>
        <taxon>Actinomycetota</taxon>
        <taxon>Actinomycetes</taxon>
        <taxon>Kitasatosporales</taxon>
        <taxon>Streptomycetaceae</taxon>
        <taxon>Streptomyces</taxon>
    </lineage>
</organism>
<name>A0ABQ3DP32_9ACTN</name>
<evidence type="ECO:0000313" key="1">
    <source>
        <dbReference type="EMBL" id="GHA94350.1"/>
    </source>
</evidence>